<feature type="compositionally biased region" description="Polar residues" evidence="5">
    <location>
        <begin position="668"/>
        <end position="677"/>
    </location>
</feature>
<comment type="caution">
    <text evidence="7">The sequence shown here is derived from an EMBL/GenBank/DDBJ whole genome shotgun (WGS) entry which is preliminary data.</text>
</comment>
<dbReference type="GO" id="GO:0016020">
    <property type="term" value="C:membrane"/>
    <property type="evidence" value="ECO:0007669"/>
    <property type="project" value="UniProtKB-SubCell"/>
</dbReference>
<feature type="transmembrane region" description="Helical" evidence="6">
    <location>
        <begin position="341"/>
        <end position="362"/>
    </location>
</feature>
<name>A0AAN6XQI0_9PEZI</name>
<evidence type="ECO:0000313" key="8">
    <source>
        <dbReference type="Proteomes" id="UP001303160"/>
    </source>
</evidence>
<keyword evidence="3 6" id="KW-1133">Transmembrane helix</keyword>
<keyword evidence="2 6" id="KW-0812">Transmembrane</keyword>
<organism evidence="7 8">
    <name type="scientific">Triangularia verruculosa</name>
    <dbReference type="NCBI Taxonomy" id="2587418"/>
    <lineage>
        <taxon>Eukaryota</taxon>
        <taxon>Fungi</taxon>
        <taxon>Dikarya</taxon>
        <taxon>Ascomycota</taxon>
        <taxon>Pezizomycotina</taxon>
        <taxon>Sordariomycetes</taxon>
        <taxon>Sordariomycetidae</taxon>
        <taxon>Sordariales</taxon>
        <taxon>Podosporaceae</taxon>
        <taxon>Triangularia</taxon>
    </lineage>
</organism>
<evidence type="ECO:0000256" key="3">
    <source>
        <dbReference type="ARBA" id="ARBA00022989"/>
    </source>
</evidence>
<feature type="compositionally biased region" description="Basic residues" evidence="5">
    <location>
        <begin position="370"/>
        <end position="387"/>
    </location>
</feature>
<feature type="compositionally biased region" description="Low complexity" evidence="5">
    <location>
        <begin position="596"/>
        <end position="619"/>
    </location>
</feature>
<evidence type="ECO:0000256" key="4">
    <source>
        <dbReference type="ARBA" id="ARBA00023136"/>
    </source>
</evidence>
<comment type="subcellular location">
    <subcellularLocation>
        <location evidence="1">Membrane</location>
        <topology evidence="1">Single-pass membrane protein</topology>
    </subcellularLocation>
</comment>
<feature type="region of interest" description="Disordered" evidence="5">
    <location>
        <begin position="370"/>
        <end position="391"/>
    </location>
</feature>
<reference evidence="7" key="2">
    <citation type="submission" date="2023-05" db="EMBL/GenBank/DDBJ databases">
        <authorList>
            <consortium name="Lawrence Berkeley National Laboratory"/>
            <person name="Steindorff A."/>
            <person name="Hensen N."/>
            <person name="Bonometti L."/>
            <person name="Westerberg I."/>
            <person name="Brannstrom I.O."/>
            <person name="Guillou S."/>
            <person name="Cros-Aarteil S."/>
            <person name="Calhoun S."/>
            <person name="Haridas S."/>
            <person name="Kuo A."/>
            <person name="Mondo S."/>
            <person name="Pangilinan J."/>
            <person name="Riley R."/>
            <person name="Labutti K."/>
            <person name="Andreopoulos B."/>
            <person name="Lipzen A."/>
            <person name="Chen C."/>
            <person name="Yanf M."/>
            <person name="Daum C."/>
            <person name="Ng V."/>
            <person name="Clum A."/>
            <person name="Ohm R."/>
            <person name="Martin F."/>
            <person name="Silar P."/>
            <person name="Natvig D."/>
            <person name="Lalanne C."/>
            <person name="Gautier V."/>
            <person name="Ament-Velasquez S.L."/>
            <person name="Kruys A."/>
            <person name="Hutchinson M.I."/>
            <person name="Powell A.J."/>
            <person name="Barry K."/>
            <person name="Miller A.N."/>
            <person name="Grigoriev I.V."/>
            <person name="Debuchy R."/>
            <person name="Gladieux P."/>
            <person name="Thoren M.H."/>
            <person name="Johannesson H."/>
        </authorList>
    </citation>
    <scope>NUCLEOTIDE SEQUENCE</scope>
    <source>
        <strain evidence="7">CBS 315.58</strain>
    </source>
</reference>
<keyword evidence="4 6" id="KW-0472">Membrane</keyword>
<keyword evidence="8" id="KW-1185">Reference proteome</keyword>
<dbReference type="AlphaFoldDB" id="A0AAN6XQI0"/>
<feature type="compositionally biased region" description="Low complexity" evidence="5">
    <location>
        <begin position="504"/>
        <end position="513"/>
    </location>
</feature>
<dbReference type="PANTHER" id="PTHR15549:SF30">
    <property type="entry name" value="MID2 DOMAIN-CONTAINING PROTEIN"/>
    <property type="match status" value="1"/>
</dbReference>
<feature type="compositionally biased region" description="Pro residues" evidence="5">
    <location>
        <begin position="582"/>
        <end position="595"/>
    </location>
</feature>
<evidence type="ECO:0000256" key="1">
    <source>
        <dbReference type="ARBA" id="ARBA00004167"/>
    </source>
</evidence>
<feature type="compositionally biased region" description="Gly residues" evidence="5">
    <location>
        <begin position="740"/>
        <end position="749"/>
    </location>
</feature>
<dbReference type="InterPro" id="IPR051694">
    <property type="entry name" value="Immunoregulatory_rcpt-like"/>
</dbReference>
<dbReference type="GO" id="GO:0071944">
    <property type="term" value="C:cell periphery"/>
    <property type="evidence" value="ECO:0007669"/>
    <property type="project" value="UniProtKB-ARBA"/>
</dbReference>
<dbReference type="PANTHER" id="PTHR15549">
    <property type="entry name" value="PAIRED IMMUNOGLOBULIN-LIKE TYPE 2 RECEPTOR"/>
    <property type="match status" value="1"/>
</dbReference>
<protein>
    <submittedName>
        <fullName evidence="7">Uncharacterized protein</fullName>
    </submittedName>
</protein>
<evidence type="ECO:0000256" key="2">
    <source>
        <dbReference type="ARBA" id="ARBA00022692"/>
    </source>
</evidence>
<feature type="region of interest" description="Disordered" evidence="5">
    <location>
        <begin position="453"/>
        <end position="558"/>
    </location>
</feature>
<feature type="region of interest" description="Disordered" evidence="5">
    <location>
        <begin position="690"/>
        <end position="764"/>
    </location>
</feature>
<accession>A0AAN6XQI0</accession>
<feature type="compositionally biased region" description="Low complexity" evidence="5">
    <location>
        <begin position="720"/>
        <end position="739"/>
    </location>
</feature>
<sequence>MEESRTGTWGVGVGVGVGTDQHDKQDSSCECHINKAEIQKGEWEENKNVCIANCKTQFLQSITPGWSEAQGWADVCGNLNLTSKDVGVAEYRFWSLYWCDSKFCGVAIEQGSRLGQDPNVDSIITTCDNNGFRPIVDPGPPPEDYKCSIEGDGGSCTDSSFTRLQLTSSSIWETSTVSTAVSTTSVGTQLGTVSTTQGTTSVLQQSDFSHPSPVPLAYTLWQPVSQEGTIPPPLIVSPTAADIFTIAAETTPSLTTPASKTTKLPPVVGMQSSFPTLSSSLISSPAPSLSATLSTLSTLILMSSTSSTSSLTAPAAAETSTSSEAASSSTSGGGLSGGAKIAIAVCTTIALLFLICAILICLRKRKRRGKSPHRNLRSRLGLTRKHWGGNPTPLISPASSLMGTTANNQGITPPLRLRERKFIPSLLPSVFRPGGSLNRSGSPPLTPLTPQHSAGVFPSSPICTPTTSKLVPRHERKPGGYTGGLPPIPAPPPSILFTNDSRGSAASSATAATNNHFLSFHNDFPPPVKPVTQSSSPFGGTPPGSPTRPPRPHDSPLEIPDLITAMNAAAPTASTNSLVSPPLSPPPNRALPAPPSSRSHPYSFISNSSSSNYSSPAGSTNDRNSAAALPPGRGTGTATLYHHGRSSVMTAAGGKRSVSNDVERGSWGSWSGTTAQQGGMIGKAIGSVRDKERGGGGSLPFVNGGGSEKGKEEEEEEVSPRSSGSSATVTGGTLRTLRVGNGGGNGGGSEVSSLGEGRGEGRLI</sequence>
<dbReference type="Proteomes" id="UP001303160">
    <property type="component" value="Unassembled WGS sequence"/>
</dbReference>
<evidence type="ECO:0000256" key="5">
    <source>
        <dbReference type="SAM" id="MobiDB-lite"/>
    </source>
</evidence>
<reference evidence="7" key="1">
    <citation type="journal article" date="2023" name="Mol. Phylogenet. Evol.">
        <title>Genome-scale phylogeny and comparative genomics of the fungal order Sordariales.</title>
        <authorList>
            <person name="Hensen N."/>
            <person name="Bonometti L."/>
            <person name="Westerberg I."/>
            <person name="Brannstrom I.O."/>
            <person name="Guillou S."/>
            <person name="Cros-Aarteil S."/>
            <person name="Calhoun S."/>
            <person name="Haridas S."/>
            <person name="Kuo A."/>
            <person name="Mondo S."/>
            <person name="Pangilinan J."/>
            <person name="Riley R."/>
            <person name="LaButti K."/>
            <person name="Andreopoulos B."/>
            <person name="Lipzen A."/>
            <person name="Chen C."/>
            <person name="Yan M."/>
            <person name="Daum C."/>
            <person name="Ng V."/>
            <person name="Clum A."/>
            <person name="Steindorff A."/>
            <person name="Ohm R.A."/>
            <person name="Martin F."/>
            <person name="Silar P."/>
            <person name="Natvig D.O."/>
            <person name="Lalanne C."/>
            <person name="Gautier V."/>
            <person name="Ament-Velasquez S.L."/>
            <person name="Kruys A."/>
            <person name="Hutchinson M.I."/>
            <person name="Powell A.J."/>
            <person name="Barry K."/>
            <person name="Miller A.N."/>
            <person name="Grigoriev I.V."/>
            <person name="Debuchy R."/>
            <person name="Gladieux P."/>
            <person name="Hiltunen Thoren M."/>
            <person name="Johannesson H."/>
        </authorList>
    </citation>
    <scope>NUCLEOTIDE SEQUENCE</scope>
    <source>
        <strain evidence="7">CBS 315.58</strain>
    </source>
</reference>
<gene>
    <name evidence="7" type="ORF">QBC40DRAFT_329061</name>
</gene>
<evidence type="ECO:0000256" key="6">
    <source>
        <dbReference type="SAM" id="Phobius"/>
    </source>
</evidence>
<feature type="compositionally biased region" description="Gly residues" evidence="5">
    <location>
        <begin position="695"/>
        <end position="707"/>
    </location>
</feature>
<dbReference type="EMBL" id="MU863880">
    <property type="protein sequence ID" value="KAK4204703.1"/>
    <property type="molecule type" value="Genomic_DNA"/>
</dbReference>
<proteinExistence type="predicted"/>
<feature type="region of interest" description="Disordered" evidence="5">
    <location>
        <begin position="572"/>
        <end position="677"/>
    </location>
</feature>
<evidence type="ECO:0000313" key="7">
    <source>
        <dbReference type="EMBL" id="KAK4204703.1"/>
    </source>
</evidence>